<keyword evidence="6" id="KW-1185">Reference proteome</keyword>
<evidence type="ECO:0000256" key="3">
    <source>
        <dbReference type="SAM" id="SignalP"/>
    </source>
</evidence>
<dbReference type="GO" id="GO:0015562">
    <property type="term" value="F:efflux transmembrane transporter activity"/>
    <property type="evidence" value="ECO:0007669"/>
    <property type="project" value="TreeGrafter"/>
</dbReference>
<dbReference type="RefSeq" id="WP_020912524.1">
    <property type="nucleotide sequence ID" value="NC_011566.1"/>
</dbReference>
<keyword evidence="3" id="KW-0732">Signal</keyword>
<evidence type="ECO:0000313" key="6">
    <source>
        <dbReference type="Proteomes" id="UP000000753"/>
    </source>
</evidence>
<sequence>MNRKHSKQRLNTKFAIAPLAIFILSGCSQASSQAKIESLKVERPVQVITLTDQQLQNSKQFAGVLEATQTASLSFKVPGTIEAILVKTGDKVDKGQVIARLDPHDYQVTVVELEARLAEANAAHQLAKVELERVTQAIADDAISEVNLDRAQSGYQRSLAMVQVVTQNLKKANNALDYTELKAPFSGVIGLQTQQTFEQISPGVGLFSLHQPNELKAVIDVPENLIASLSPSQLASVTWHGNSQAISAQLTEMNTLVDPIKQTYEAQFVLDKNQQGALPGKSVSVTVKFNASADTFCVPLASIKGEGELQSVYIIENEAVAERVVEVESVHSNRVCISGALQAGDTIVTAGVHYLKPLQIVKNTIAKNVSY</sequence>
<feature type="domain" description="Multidrug resistance protein MdtA-like barrel-sandwich hybrid" evidence="4">
    <location>
        <begin position="70"/>
        <end position="196"/>
    </location>
</feature>
<evidence type="ECO:0000256" key="1">
    <source>
        <dbReference type="ARBA" id="ARBA00009477"/>
    </source>
</evidence>
<name>B8CMA7_SHEPW</name>
<comment type="similarity">
    <text evidence="1">Belongs to the membrane fusion protein (MFP) (TC 8.A.1) family.</text>
</comment>
<dbReference type="STRING" id="225849.swp_2421"/>
<gene>
    <name evidence="5" type="ordered locus">swp_2421</name>
</gene>
<dbReference type="EMBL" id="CP000472">
    <property type="protein sequence ID" value="ACJ29164.1"/>
    <property type="molecule type" value="Genomic_DNA"/>
</dbReference>
<keyword evidence="2" id="KW-0175">Coiled coil</keyword>
<evidence type="ECO:0000259" key="4">
    <source>
        <dbReference type="Pfam" id="PF25917"/>
    </source>
</evidence>
<dbReference type="GO" id="GO:1990281">
    <property type="term" value="C:efflux pump complex"/>
    <property type="evidence" value="ECO:0007669"/>
    <property type="project" value="TreeGrafter"/>
</dbReference>
<dbReference type="KEGG" id="swp:swp_2421"/>
<evidence type="ECO:0000256" key="2">
    <source>
        <dbReference type="SAM" id="Coils"/>
    </source>
</evidence>
<dbReference type="eggNOG" id="COG0845">
    <property type="taxonomic scope" value="Bacteria"/>
</dbReference>
<dbReference type="Pfam" id="PF25917">
    <property type="entry name" value="BSH_RND"/>
    <property type="match status" value="1"/>
</dbReference>
<dbReference type="Gene3D" id="2.40.420.20">
    <property type="match status" value="1"/>
</dbReference>
<dbReference type="Gene3D" id="2.40.50.100">
    <property type="match status" value="1"/>
</dbReference>
<dbReference type="HOGENOM" id="CLU_018816_1_0_6"/>
<accession>B8CMA7</accession>
<dbReference type="PANTHER" id="PTHR30469">
    <property type="entry name" value="MULTIDRUG RESISTANCE PROTEIN MDTA"/>
    <property type="match status" value="1"/>
</dbReference>
<feature type="coiled-coil region" evidence="2">
    <location>
        <begin position="110"/>
        <end position="137"/>
    </location>
</feature>
<dbReference type="NCBIfam" id="TIGR01730">
    <property type="entry name" value="RND_mfp"/>
    <property type="match status" value="1"/>
</dbReference>
<dbReference type="SUPFAM" id="SSF111369">
    <property type="entry name" value="HlyD-like secretion proteins"/>
    <property type="match status" value="1"/>
</dbReference>
<proteinExistence type="inferred from homology"/>
<dbReference type="Gene3D" id="2.40.30.170">
    <property type="match status" value="1"/>
</dbReference>
<dbReference type="OrthoDB" id="2110899at2"/>
<dbReference type="PROSITE" id="PS51257">
    <property type="entry name" value="PROKAR_LIPOPROTEIN"/>
    <property type="match status" value="1"/>
</dbReference>
<reference evidence="5 6" key="1">
    <citation type="journal article" date="2008" name="PLoS ONE">
        <title>Environmental adaptation: genomic analysis of the piezotolerant and psychrotolerant deep-sea iron reducing bacterium Shewanella piezotolerans WP3.</title>
        <authorList>
            <person name="Wang F."/>
            <person name="Wang J."/>
            <person name="Jian H."/>
            <person name="Zhang B."/>
            <person name="Li S."/>
            <person name="Wang F."/>
            <person name="Zeng X."/>
            <person name="Gao L."/>
            <person name="Bartlett D.H."/>
            <person name="Yu J."/>
            <person name="Hu S."/>
            <person name="Xiao X."/>
        </authorList>
    </citation>
    <scope>NUCLEOTIDE SEQUENCE [LARGE SCALE GENOMIC DNA]</scope>
    <source>
        <strain evidence="6">WP3 / JCM 13877</strain>
    </source>
</reference>
<feature type="signal peptide" evidence="3">
    <location>
        <begin position="1"/>
        <end position="30"/>
    </location>
</feature>
<dbReference type="InterPro" id="IPR006143">
    <property type="entry name" value="RND_pump_MFP"/>
</dbReference>
<dbReference type="AlphaFoldDB" id="B8CMA7"/>
<feature type="chain" id="PRO_5002870097" evidence="3">
    <location>
        <begin position="31"/>
        <end position="371"/>
    </location>
</feature>
<dbReference type="InterPro" id="IPR058625">
    <property type="entry name" value="MdtA-like_BSH"/>
</dbReference>
<dbReference type="Proteomes" id="UP000000753">
    <property type="component" value="Chromosome"/>
</dbReference>
<evidence type="ECO:0000313" key="5">
    <source>
        <dbReference type="EMBL" id="ACJ29164.1"/>
    </source>
</evidence>
<organism evidence="5 6">
    <name type="scientific">Shewanella piezotolerans (strain WP3 / JCM 13877)</name>
    <dbReference type="NCBI Taxonomy" id="225849"/>
    <lineage>
        <taxon>Bacteria</taxon>
        <taxon>Pseudomonadati</taxon>
        <taxon>Pseudomonadota</taxon>
        <taxon>Gammaproteobacteria</taxon>
        <taxon>Alteromonadales</taxon>
        <taxon>Shewanellaceae</taxon>
        <taxon>Shewanella</taxon>
    </lineage>
</organism>
<dbReference type="Gene3D" id="1.10.287.470">
    <property type="entry name" value="Helix hairpin bin"/>
    <property type="match status" value="1"/>
</dbReference>
<protein>
    <submittedName>
        <fullName evidence="5">Efflux protein, putative</fullName>
    </submittedName>
</protein>